<feature type="transmembrane region" description="Helical" evidence="5">
    <location>
        <begin position="126"/>
        <end position="147"/>
    </location>
</feature>
<feature type="transmembrane region" description="Helical" evidence="5">
    <location>
        <begin position="176"/>
        <end position="195"/>
    </location>
</feature>
<dbReference type="EMBL" id="QOIL01000006">
    <property type="protein sequence ID" value="RCG30971.1"/>
    <property type="molecule type" value="Genomic_DNA"/>
</dbReference>
<keyword evidence="6" id="KW-0808">Transferase</keyword>
<comment type="caution">
    <text evidence="6">The sequence shown here is derived from an EMBL/GenBank/DDBJ whole genome shotgun (WGS) entry which is preliminary data.</text>
</comment>
<evidence type="ECO:0000313" key="6">
    <source>
        <dbReference type="EMBL" id="RCG30971.1"/>
    </source>
</evidence>
<dbReference type="Pfam" id="PF01040">
    <property type="entry name" value="UbiA"/>
    <property type="match status" value="1"/>
</dbReference>
<dbReference type="EC" id="2.4.2.45" evidence="6"/>
<keyword evidence="6" id="KW-0328">Glycosyltransferase</keyword>
<evidence type="ECO:0000256" key="4">
    <source>
        <dbReference type="ARBA" id="ARBA00023136"/>
    </source>
</evidence>
<dbReference type="InterPro" id="IPR044878">
    <property type="entry name" value="UbiA_sf"/>
</dbReference>
<proteinExistence type="predicted"/>
<evidence type="ECO:0000256" key="3">
    <source>
        <dbReference type="ARBA" id="ARBA00022989"/>
    </source>
</evidence>
<evidence type="ECO:0000256" key="2">
    <source>
        <dbReference type="ARBA" id="ARBA00022692"/>
    </source>
</evidence>
<evidence type="ECO:0000313" key="7">
    <source>
        <dbReference type="Proteomes" id="UP000253094"/>
    </source>
</evidence>
<evidence type="ECO:0000256" key="1">
    <source>
        <dbReference type="ARBA" id="ARBA00004141"/>
    </source>
</evidence>
<dbReference type="Gene3D" id="1.10.357.140">
    <property type="entry name" value="UbiA prenyltransferase"/>
    <property type="match status" value="1"/>
</dbReference>
<name>A0A367FL52_9ACTN</name>
<dbReference type="OrthoDB" id="9803632at2"/>
<keyword evidence="4 5" id="KW-0472">Membrane</keyword>
<dbReference type="InterPro" id="IPR000537">
    <property type="entry name" value="UbiA_prenyltransferase"/>
</dbReference>
<comment type="subcellular location">
    <subcellularLocation>
        <location evidence="1">Membrane</location>
        <topology evidence="1">Multi-pass membrane protein</topology>
    </subcellularLocation>
</comment>
<keyword evidence="2 5" id="KW-0812">Transmembrane</keyword>
<accession>A0A367FL52</accession>
<feature type="transmembrane region" description="Helical" evidence="5">
    <location>
        <begin position="201"/>
        <end position="218"/>
    </location>
</feature>
<dbReference type="NCBIfam" id="NF008978">
    <property type="entry name" value="PRK12324.1-4"/>
    <property type="match status" value="1"/>
</dbReference>
<organism evidence="6 7">
    <name type="scientific">Sphaerisporangium album</name>
    <dbReference type="NCBI Taxonomy" id="509200"/>
    <lineage>
        <taxon>Bacteria</taxon>
        <taxon>Bacillati</taxon>
        <taxon>Actinomycetota</taxon>
        <taxon>Actinomycetes</taxon>
        <taxon>Streptosporangiales</taxon>
        <taxon>Streptosporangiaceae</taxon>
        <taxon>Sphaerisporangium</taxon>
    </lineage>
</organism>
<dbReference type="GO" id="GO:0016757">
    <property type="term" value="F:glycosyltransferase activity"/>
    <property type="evidence" value="ECO:0007669"/>
    <property type="project" value="UniProtKB-KW"/>
</dbReference>
<dbReference type="Proteomes" id="UP000253094">
    <property type="component" value="Unassembled WGS sequence"/>
</dbReference>
<feature type="transmembrane region" description="Helical" evidence="5">
    <location>
        <begin position="85"/>
        <end position="105"/>
    </location>
</feature>
<feature type="transmembrane region" description="Helical" evidence="5">
    <location>
        <begin position="307"/>
        <end position="324"/>
    </location>
</feature>
<feature type="transmembrane region" description="Helical" evidence="5">
    <location>
        <begin position="153"/>
        <end position="169"/>
    </location>
</feature>
<gene>
    <name evidence="6" type="ORF">DQ384_13540</name>
</gene>
<evidence type="ECO:0000256" key="5">
    <source>
        <dbReference type="SAM" id="Phobius"/>
    </source>
</evidence>
<reference evidence="6 7" key="1">
    <citation type="submission" date="2018-06" db="EMBL/GenBank/DDBJ databases">
        <title>Sphaerisporangium craniellae sp. nov., isolated from a marine sponge in the South China Sea.</title>
        <authorList>
            <person name="Li L."/>
        </authorList>
    </citation>
    <scope>NUCLEOTIDE SEQUENCE [LARGE SCALE GENOMIC DNA]</scope>
    <source>
        <strain evidence="6 7">CCTCC AA 208026</strain>
    </source>
</reference>
<dbReference type="GO" id="GO:0016020">
    <property type="term" value="C:membrane"/>
    <property type="evidence" value="ECO:0007669"/>
    <property type="project" value="UniProtKB-SubCell"/>
</dbReference>
<sequence length="326" mass="34411">MLILTFLPGRGALTSVAGRPTWEPTTSGRPTSVGVTQIGPNAAGTSLAAGLLRTARPKQWSKNLLVAAAPVAAGTYDAGTLRGTGAAFVTFSVAASAVYFLNDVIDVRKDRLHPVRRLRPIAAGTVPERLALVCAAVLALAALGLAAAWRPQAAGVIGIYLLVNTLYCLKLKHVVIVELATVASGFLLRAVFGGVMAGLPLSQWFLIVVGAAALFMVAGKRFSELALLGPKATATRPGLEHYSADYLRFVWQASGTVAMTTYCLWAFELPGRQLTVVPLALAFLRYGWHVDRGEAGEPEAVVLRDPWLLGLAAVWIVLFVAGTARG</sequence>
<dbReference type="GO" id="GO:0016765">
    <property type="term" value="F:transferase activity, transferring alkyl or aryl (other than methyl) groups"/>
    <property type="evidence" value="ECO:0007669"/>
    <property type="project" value="InterPro"/>
</dbReference>
<keyword evidence="7" id="KW-1185">Reference proteome</keyword>
<protein>
    <submittedName>
        <fullName evidence="6">Decaprenyl-phosphate phosphoribosyltransferase</fullName>
        <ecNumber evidence="6">2.4.2.45</ecNumber>
    </submittedName>
</protein>
<dbReference type="CDD" id="cd13963">
    <property type="entry name" value="PT_UbiA_2"/>
    <property type="match status" value="1"/>
</dbReference>
<keyword evidence="3 5" id="KW-1133">Transmembrane helix</keyword>
<dbReference type="AlphaFoldDB" id="A0A367FL52"/>